<dbReference type="GO" id="GO:0003677">
    <property type="term" value="F:DNA binding"/>
    <property type="evidence" value="ECO:0007669"/>
    <property type="project" value="InterPro"/>
</dbReference>
<dbReference type="GO" id="GO:0031297">
    <property type="term" value="P:replication fork processing"/>
    <property type="evidence" value="ECO:0007669"/>
    <property type="project" value="TreeGrafter"/>
</dbReference>
<dbReference type="CDD" id="cd20085">
    <property type="entry name" value="XPF_nuclease_Mms4"/>
    <property type="match status" value="1"/>
</dbReference>
<dbReference type="EMBL" id="MU839827">
    <property type="protein sequence ID" value="KAK1761456.1"/>
    <property type="molecule type" value="Genomic_DNA"/>
</dbReference>
<keyword evidence="13" id="KW-0469">Meiosis</keyword>
<keyword evidence="17" id="KW-1185">Reference proteome</keyword>
<comment type="subcellular location">
    <subcellularLocation>
        <location evidence="2">Nucleus</location>
    </subcellularLocation>
</comment>
<evidence type="ECO:0000313" key="17">
    <source>
        <dbReference type="Proteomes" id="UP001239445"/>
    </source>
</evidence>
<evidence type="ECO:0000256" key="6">
    <source>
        <dbReference type="ARBA" id="ARBA00022759"/>
    </source>
</evidence>
<feature type="compositionally biased region" description="Basic and acidic residues" evidence="14">
    <location>
        <begin position="101"/>
        <end position="113"/>
    </location>
</feature>
<feature type="region of interest" description="Disordered" evidence="14">
    <location>
        <begin position="1"/>
        <end position="348"/>
    </location>
</feature>
<evidence type="ECO:0000256" key="12">
    <source>
        <dbReference type="ARBA" id="ARBA00023242"/>
    </source>
</evidence>
<evidence type="ECO:0000259" key="15">
    <source>
        <dbReference type="SMART" id="SM00891"/>
    </source>
</evidence>
<keyword evidence="6" id="KW-0255">Endonuclease</keyword>
<feature type="compositionally biased region" description="Basic residues" evidence="14">
    <location>
        <begin position="288"/>
        <end position="298"/>
    </location>
</feature>
<evidence type="ECO:0000256" key="10">
    <source>
        <dbReference type="ARBA" id="ARBA00023172"/>
    </source>
</evidence>
<dbReference type="GO" id="GO:0005634">
    <property type="term" value="C:nucleus"/>
    <property type="evidence" value="ECO:0007669"/>
    <property type="project" value="UniProtKB-SubCell"/>
</dbReference>
<dbReference type="AlphaFoldDB" id="A0AAJ0FAJ7"/>
<evidence type="ECO:0000256" key="5">
    <source>
        <dbReference type="ARBA" id="ARBA00022723"/>
    </source>
</evidence>
<sequence>MPAEVISLLSSPDLAPAGATRKPKSPPRTKPSYRMSRLRNPFEDDDYDDLETLDLTADSQDKTKTATRTSDAIESDSDLLLCDEDPGWNPRHGRSKPVNNHGDRSSEPTKDPEDWGSPARKRQRTTPPAEKDAARPDTFQTWSFSRLNSADTKDPVMPTKSKLREADLDVDDDDPFASSPPQPPVAQGHAPSWGKHTTNTVENIDLLSSSPPPEKEESHVTEPPRKSVAWDPISSSAPLPDEEARKSSPEAKGLRRTVSEAIAVDSSDDEDFPDLDGFDPSGFDIAKYRSKVPARRTKASAGSRPRTTKPGGSARAPAVKKTPEEKAREAEAREAEKQRKLKEKVQEKEERALERKKAAALAEVNKIRTDKKVSTPEMIVDLPASLSPTIRVQAEALLKDLDVEACTWNSPVDDVIKWRRKVKSRYVDELERWEPIPLRIDEEKYAMVIMPAAQFVTLALNENGNASLDSHVQSMQFHFPNVTIIYLIEGLTPWLRKNKNLRNRQFVSAVRSGLPVDEGEPEQQQQPPPSTQQQPSRRRKTAAAVPQQYIDEDTIEDALLQLQVLHSVLIHHTATPLETAQWIAVFTQHISTVPYRRQREDANASAAGFCMETGQVRTGDGPRDTYTRMLQEIGRVTAPIAYGIAGEFGTVRDLVRGLEEGGPLVLERVRKSANKDGAFSDRAVGQAVSRRVWKIFMGRDESSTDI</sequence>
<keyword evidence="7" id="KW-0227">DNA damage</keyword>
<feature type="region of interest" description="Disordered" evidence="14">
    <location>
        <begin position="512"/>
        <end position="544"/>
    </location>
</feature>
<evidence type="ECO:0000256" key="11">
    <source>
        <dbReference type="ARBA" id="ARBA00023204"/>
    </source>
</evidence>
<evidence type="ECO:0000256" key="8">
    <source>
        <dbReference type="ARBA" id="ARBA00022801"/>
    </source>
</evidence>
<keyword evidence="5" id="KW-0479">Metal-binding</keyword>
<dbReference type="GO" id="GO:0031573">
    <property type="term" value="P:mitotic intra-S DNA damage checkpoint signaling"/>
    <property type="evidence" value="ECO:0007669"/>
    <property type="project" value="TreeGrafter"/>
</dbReference>
<proteinExistence type="inferred from homology"/>
<keyword evidence="9" id="KW-0460">Magnesium</keyword>
<dbReference type="Pfam" id="PF02732">
    <property type="entry name" value="ERCC4"/>
    <property type="match status" value="1"/>
</dbReference>
<feature type="compositionally biased region" description="Acidic residues" evidence="14">
    <location>
        <begin position="266"/>
        <end position="277"/>
    </location>
</feature>
<dbReference type="SMART" id="SM00891">
    <property type="entry name" value="ERCC4"/>
    <property type="match status" value="1"/>
</dbReference>
<feature type="compositionally biased region" description="Basic and acidic residues" evidence="14">
    <location>
        <begin position="242"/>
        <end position="253"/>
    </location>
</feature>
<evidence type="ECO:0000256" key="3">
    <source>
        <dbReference type="ARBA" id="ARBA00005313"/>
    </source>
</evidence>
<dbReference type="Gene3D" id="3.40.50.10130">
    <property type="match status" value="1"/>
</dbReference>
<feature type="compositionally biased region" description="Polar residues" evidence="14">
    <location>
        <begin position="138"/>
        <end position="150"/>
    </location>
</feature>
<dbReference type="InterPro" id="IPR047521">
    <property type="entry name" value="XPF_nuclease_EME1_ascomycetes"/>
</dbReference>
<dbReference type="InterPro" id="IPR042530">
    <property type="entry name" value="EME1/EME2_C"/>
</dbReference>
<evidence type="ECO:0000256" key="13">
    <source>
        <dbReference type="ARBA" id="ARBA00023254"/>
    </source>
</evidence>
<keyword evidence="8" id="KW-0378">Hydrolase</keyword>
<comment type="cofactor">
    <cofactor evidence="1">
        <name>Mg(2+)</name>
        <dbReference type="ChEBI" id="CHEBI:18420"/>
    </cofactor>
</comment>
<feature type="compositionally biased region" description="Basic and acidic residues" evidence="14">
    <location>
        <begin position="321"/>
        <end position="348"/>
    </location>
</feature>
<feature type="domain" description="ERCC4" evidence="15">
    <location>
        <begin position="377"/>
        <end position="659"/>
    </location>
</feature>
<keyword evidence="11" id="KW-0234">DNA repair</keyword>
<dbReference type="GO" id="GO:0048476">
    <property type="term" value="C:Holliday junction resolvase complex"/>
    <property type="evidence" value="ECO:0007669"/>
    <property type="project" value="InterPro"/>
</dbReference>
<comment type="caution">
    <text evidence="16">The sequence shown here is derived from an EMBL/GenBank/DDBJ whole genome shotgun (WGS) entry which is preliminary data.</text>
</comment>
<feature type="compositionally biased region" description="Basic and acidic residues" evidence="14">
    <location>
        <begin position="213"/>
        <end position="225"/>
    </location>
</feature>
<dbReference type="Gene3D" id="1.10.150.670">
    <property type="entry name" value="Crossover junction endonuclease EME1, DNA-binding domain"/>
    <property type="match status" value="1"/>
</dbReference>
<comment type="similarity">
    <text evidence="3">Belongs to the EME1/MMS4 family.</text>
</comment>
<evidence type="ECO:0000256" key="4">
    <source>
        <dbReference type="ARBA" id="ARBA00022722"/>
    </source>
</evidence>
<dbReference type="GO" id="GO:0006302">
    <property type="term" value="P:double-strand break repair"/>
    <property type="evidence" value="ECO:0007669"/>
    <property type="project" value="TreeGrafter"/>
</dbReference>
<dbReference type="InterPro" id="IPR033310">
    <property type="entry name" value="Mms4/EME1/EME2"/>
</dbReference>
<keyword evidence="4" id="KW-0540">Nuclease</keyword>
<dbReference type="PANTHER" id="PTHR21077">
    <property type="entry name" value="EME1 PROTEIN"/>
    <property type="match status" value="1"/>
</dbReference>
<organism evidence="16 17">
    <name type="scientific">Echria macrotheca</name>
    <dbReference type="NCBI Taxonomy" id="438768"/>
    <lineage>
        <taxon>Eukaryota</taxon>
        <taxon>Fungi</taxon>
        <taxon>Dikarya</taxon>
        <taxon>Ascomycota</taxon>
        <taxon>Pezizomycotina</taxon>
        <taxon>Sordariomycetes</taxon>
        <taxon>Sordariomycetidae</taxon>
        <taxon>Sordariales</taxon>
        <taxon>Schizotheciaceae</taxon>
        <taxon>Echria</taxon>
    </lineage>
</organism>
<evidence type="ECO:0000256" key="7">
    <source>
        <dbReference type="ARBA" id="ARBA00022763"/>
    </source>
</evidence>
<evidence type="ECO:0000256" key="1">
    <source>
        <dbReference type="ARBA" id="ARBA00001946"/>
    </source>
</evidence>
<keyword evidence="12" id="KW-0539">Nucleus</keyword>
<accession>A0AAJ0FAJ7</accession>
<dbReference type="GO" id="GO:0000712">
    <property type="term" value="P:resolution of meiotic recombination intermediates"/>
    <property type="evidence" value="ECO:0007669"/>
    <property type="project" value="TreeGrafter"/>
</dbReference>
<evidence type="ECO:0000256" key="9">
    <source>
        <dbReference type="ARBA" id="ARBA00022842"/>
    </source>
</evidence>
<gene>
    <name evidence="16" type="ORF">QBC47DRAFT_370146</name>
</gene>
<reference evidence="16" key="1">
    <citation type="submission" date="2023-06" db="EMBL/GenBank/DDBJ databases">
        <title>Genome-scale phylogeny and comparative genomics of the fungal order Sordariales.</title>
        <authorList>
            <consortium name="Lawrence Berkeley National Laboratory"/>
            <person name="Hensen N."/>
            <person name="Bonometti L."/>
            <person name="Westerberg I."/>
            <person name="Brannstrom I.O."/>
            <person name="Guillou S."/>
            <person name="Cros-Aarteil S."/>
            <person name="Calhoun S."/>
            <person name="Haridas S."/>
            <person name="Kuo A."/>
            <person name="Mondo S."/>
            <person name="Pangilinan J."/>
            <person name="Riley R."/>
            <person name="Labutti K."/>
            <person name="Andreopoulos B."/>
            <person name="Lipzen A."/>
            <person name="Chen C."/>
            <person name="Yanf M."/>
            <person name="Daum C."/>
            <person name="Ng V."/>
            <person name="Clum A."/>
            <person name="Steindorff A."/>
            <person name="Ohm R."/>
            <person name="Martin F."/>
            <person name="Silar P."/>
            <person name="Natvig D."/>
            <person name="Lalanne C."/>
            <person name="Gautier V."/>
            <person name="Ament-Velasquez S.L."/>
            <person name="Kruys A."/>
            <person name="Hutchinson M.I."/>
            <person name="Powell A.J."/>
            <person name="Barry K."/>
            <person name="Miller A.N."/>
            <person name="Grigoriev I.V."/>
            <person name="Debuchy R."/>
            <person name="Gladieux P."/>
            <person name="Thoren M.H."/>
            <person name="Johannesson H."/>
        </authorList>
    </citation>
    <scope>NUCLEOTIDE SEQUENCE</scope>
    <source>
        <strain evidence="16">PSN4</strain>
    </source>
</reference>
<dbReference type="FunFam" id="1.10.150.670:FF:000004">
    <property type="entry name" value="Crossover junction endonuclease EME1"/>
    <property type="match status" value="1"/>
</dbReference>
<dbReference type="GO" id="GO:0046872">
    <property type="term" value="F:metal ion binding"/>
    <property type="evidence" value="ECO:0007669"/>
    <property type="project" value="UniProtKB-KW"/>
</dbReference>
<evidence type="ECO:0000256" key="2">
    <source>
        <dbReference type="ARBA" id="ARBA00004123"/>
    </source>
</evidence>
<dbReference type="Proteomes" id="UP001239445">
    <property type="component" value="Unassembled WGS sequence"/>
</dbReference>
<keyword evidence="10" id="KW-0233">DNA recombination</keyword>
<evidence type="ECO:0000313" key="16">
    <source>
        <dbReference type="EMBL" id="KAK1761456.1"/>
    </source>
</evidence>
<evidence type="ECO:0000256" key="14">
    <source>
        <dbReference type="SAM" id="MobiDB-lite"/>
    </source>
</evidence>
<dbReference type="InterPro" id="IPR006166">
    <property type="entry name" value="ERCC4_domain"/>
</dbReference>
<dbReference type="PANTHER" id="PTHR21077:SF5">
    <property type="entry name" value="CROSSOVER JUNCTION ENDONUCLEASE MMS4"/>
    <property type="match status" value="1"/>
</dbReference>
<protein>
    <submittedName>
        <fullName evidence="16">ERCC4 domain-containing protein</fullName>
    </submittedName>
</protein>
<feature type="compositionally biased region" description="Acidic residues" evidence="14">
    <location>
        <begin position="73"/>
        <end position="86"/>
    </location>
</feature>
<dbReference type="GO" id="GO:0008821">
    <property type="term" value="F:crossover junction DNA endonuclease activity"/>
    <property type="evidence" value="ECO:0007669"/>
    <property type="project" value="TreeGrafter"/>
</dbReference>
<feature type="compositionally biased region" description="Acidic residues" evidence="14">
    <location>
        <begin position="43"/>
        <end position="52"/>
    </location>
</feature>
<name>A0AAJ0FAJ7_9PEZI</name>